<evidence type="ECO:0000256" key="6">
    <source>
        <dbReference type="ARBA" id="ARBA00022970"/>
    </source>
</evidence>
<evidence type="ECO:0000313" key="11">
    <source>
        <dbReference type="EMBL" id="HJH23860.1"/>
    </source>
</evidence>
<dbReference type="PANTHER" id="PTHR30614:SF0">
    <property type="entry name" value="L-CYSTINE TRANSPORT SYSTEM PERMEASE PROTEIN TCYL"/>
    <property type="match status" value="1"/>
</dbReference>
<dbReference type="Proteomes" id="UP000700248">
    <property type="component" value="Unassembled WGS sequence"/>
</dbReference>
<evidence type="ECO:0000256" key="1">
    <source>
        <dbReference type="ARBA" id="ARBA00004429"/>
    </source>
</evidence>
<dbReference type="GO" id="GO:0006865">
    <property type="term" value="P:amino acid transport"/>
    <property type="evidence" value="ECO:0007669"/>
    <property type="project" value="UniProtKB-KW"/>
</dbReference>
<comment type="similarity">
    <text evidence="2">Belongs to the binding-protein-dependent transport system permease family. HisMQ subfamily.</text>
</comment>
<dbReference type="Pfam" id="PF00528">
    <property type="entry name" value="BPD_transp_1"/>
    <property type="match status" value="1"/>
</dbReference>
<keyword evidence="7 9" id="KW-1133">Transmembrane helix</keyword>
<dbReference type="InterPro" id="IPR043429">
    <property type="entry name" value="ArtM/GltK/GlnP/TcyL/YhdX-like"/>
</dbReference>
<evidence type="ECO:0000256" key="8">
    <source>
        <dbReference type="ARBA" id="ARBA00023136"/>
    </source>
</evidence>
<gene>
    <name evidence="11" type="ORF">K8U84_04825</name>
</gene>
<evidence type="ECO:0000256" key="9">
    <source>
        <dbReference type="RuleBase" id="RU363032"/>
    </source>
</evidence>
<evidence type="ECO:0000256" key="5">
    <source>
        <dbReference type="ARBA" id="ARBA00022692"/>
    </source>
</evidence>
<evidence type="ECO:0000313" key="12">
    <source>
        <dbReference type="Proteomes" id="UP000700248"/>
    </source>
</evidence>
<organism evidence="11 12">
    <name type="scientific">Paenalcaligenes hominis</name>
    <dbReference type="NCBI Taxonomy" id="643674"/>
    <lineage>
        <taxon>Bacteria</taxon>
        <taxon>Pseudomonadati</taxon>
        <taxon>Pseudomonadota</taxon>
        <taxon>Betaproteobacteria</taxon>
        <taxon>Burkholderiales</taxon>
        <taxon>Alcaligenaceae</taxon>
        <taxon>Paenalcaligenes</taxon>
    </lineage>
</organism>
<dbReference type="GO" id="GO:0022857">
    <property type="term" value="F:transmembrane transporter activity"/>
    <property type="evidence" value="ECO:0007669"/>
    <property type="project" value="InterPro"/>
</dbReference>
<feature type="transmembrane region" description="Helical" evidence="9">
    <location>
        <begin position="20"/>
        <end position="44"/>
    </location>
</feature>
<proteinExistence type="inferred from homology"/>
<evidence type="ECO:0000256" key="4">
    <source>
        <dbReference type="ARBA" id="ARBA00022475"/>
    </source>
</evidence>
<dbReference type="AlphaFoldDB" id="A0A9D2VFB0"/>
<reference evidence="11" key="1">
    <citation type="journal article" date="2021" name="PeerJ">
        <title>Extensive microbial diversity within the chicken gut microbiome revealed by metagenomics and culture.</title>
        <authorList>
            <person name="Gilroy R."/>
            <person name="Ravi A."/>
            <person name="Getino M."/>
            <person name="Pursley I."/>
            <person name="Horton D.L."/>
            <person name="Alikhan N.F."/>
            <person name="Baker D."/>
            <person name="Gharbi K."/>
            <person name="Hall N."/>
            <person name="Watson M."/>
            <person name="Adriaenssens E.M."/>
            <person name="Foster-Nyarko E."/>
            <person name="Jarju S."/>
            <person name="Secka A."/>
            <person name="Antonio M."/>
            <person name="Oren A."/>
            <person name="Chaudhuri R.R."/>
            <person name="La Ragione R."/>
            <person name="Hildebrand F."/>
            <person name="Pallen M.J."/>
        </authorList>
    </citation>
    <scope>NUCLEOTIDE SEQUENCE</scope>
    <source>
        <strain evidence="11">CHK175-13533</strain>
    </source>
</reference>
<dbReference type="GO" id="GO:0043190">
    <property type="term" value="C:ATP-binding cassette (ABC) transporter complex"/>
    <property type="evidence" value="ECO:0007669"/>
    <property type="project" value="InterPro"/>
</dbReference>
<protein>
    <submittedName>
        <fullName evidence="11">Amino acid ABC transporter permease</fullName>
    </submittedName>
</protein>
<name>A0A9D2VFB0_9BURK</name>
<dbReference type="InterPro" id="IPR010065">
    <property type="entry name" value="AA_ABC_transptr_permease_3TM"/>
</dbReference>
<dbReference type="EMBL" id="DYTQ01000057">
    <property type="protein sequence ID" value="HJH23860.1"/>
    <property type="molecule type" value="Genomic_DNA"/>
</dbReference>
<dbReference type="InterPro" id="IPR000515">
    <property type="entry name" value="MetI-like"/>
</dbReference>
<keyword evidence="4" id="KW-1003">Cell membrane</keyword>
<dbReference type="InterPro" id="IPR035906">
    <property type="entry name" value="MetI-like_sf"/>
</dbReference>
<sequence length="217" mass="23458">MFDFHVALESIPLLLSAAKMTLFVSAVGLVVGFVIAVIVAAASMSPSPLLRRITSWYVFVFRGIPLLVQLMVVFYFFPVIGINVPPLVAAVVAISLCEGAYIGEILRGGFMGIPKGQLEATQLLGMSRVTTVVRIQVPQALRLTMPALINEMIMLVKASSLISIVGVTELTRMAQNIAASTFSPMEAYLGAAFVYFLINGVLSVIGYWAERHYGRTA</sequence>
<feature type="transmembrane region" description="Helical" evidence="9">
    <location>
        <begin position="56"/>
        <end position="77"/>
    </location>
</feature>
<dbReference type="NCBIfam" id="TIGR01726">
    <property type="entry name" value="HEQRo_perm_3TM"/>
    <property type="match status" value="1"/>
</dbReference>
<dbReference type="Gene3D" id="1.10.3720.10">
    <property type="entry name" value="MetI-like"/>
    <property type="match status" value="1"/>
</dbReference>
<evidence type="ECO:0000256" key="7">
    <source>
        <dbReference type="ARBA" id="ARBA00022989"/>
    </source>
</evidence>
<comment type="subcellular location">
    <subcellularLocation>
        <location evidence="1">Cell inner membrane</location>
        <topology evidence="1">Multi-pass membrane protein</topology>
    </subcellularLocation>
    <subcellularLocation>
        <location evidence="9">Cell membrane</location>
        <topology evidence="9">Multi-pass membrane protein</topology>
    </subcellularLocation>
</comment>
<keyword evidence="3 9" id="KW-0813">Transport</keyword>
<evidence type="ECO:0000256" key="3">
    <source>
        <dbReference type="ARBA" id="ARBA00022448"/>
    </source>
</evidence>
<comment type="caution">
    <text evidence="11">The sequence shown here is derived from an EMBL/GenBank/DDBJ whole genome shotgun (WGS) entry which is preliminary data.</text>
</comment>
<dbReference type="CDD" id="cd06261">
    <property type="entry name" value="TM_PBP2"/>
    <property type="match status" value="1"/>
</dbReference>
<dbReference type="SUPFAM" id="SSF161098">
    <property type="entry name" value="MetI-like"/>
    <property type="match status" value="1"/>
</dbReference>
<reference evidence="11" key="2">
    <citation type="submission" date="2021-09" db="EMBL/GenBank/DDBJ databases">
        <authorList>
            <person name="Gilroy R."/>
        </authorList>
    </citation>
    <scope>NUCLEOTIDE SEQUENCE</scope>
    <source>
        <strain evidence="11">CHK175-13533</strain>
    </source>
</reference>
<evidence type="ECO:0000256" key="2">
    <source>
        <dbReference type="ARBA" id="ARBA00010072"/>
    </source>
</evidence>
<dbReference type="RefSeq" id="WP_276830546.1">
    <property type="nucleotide sequence ID" value="NZ_DYTQ01000057.1"/>
</dbReference>
<keyword evidence="6" id="KW-0029">Amino-acid transport</keyword>
<feature type="domain" description="ABC transmembrane type-1" evidence="10">
    <location>
        <begin position="18"/>
        <end position="206"/>
    </location>
</feature>
<evidence type="ECO:0000259" key="10">
    <source>
        <dbReference type="PROSITE" id="PS50928"/>
    </source>
</evidence>
<dbReference type="PROSITE" id="PS50928">
    <property type="entry name" value="ABC_TM1"/>
    <property type="match status" value="1"/>
</dbReference>
<feature type="transmembrane region" description="Helical" evidence="9">
    <location>
        <begin position="187"/>
        <end position="209"/>
    </location>
</feature>
<keyword evidence="8 9" id="KW-0472">Membrane</keyword>
<accession>A0A9D2VFB0</accession>
<dbReference type="PANTHER" id="PTHR30614">
    <property type="entry name" value="MEMBRANE COMPONENT OF AMINO ACID ABC TRANSPORTER"/>
    <property type="match status" value="1"/>
</dbReference>
<keyword evidence="5 9" id="KW-0812">Transmembrane</keyword>